<feature type="transmembrane region" description="Helical" evidence="10">
    <location>
        <begin position="178"/>
        <end position="199"/>
    </location>
</feature>
<evidence type="ECO:0000313" key="12">
    <source>
        <dbReference type="Proteomes" id="UP000076407"/>
    </source>
</evidence>
<reference evidence="11" key="1">
    <citation type="submission" date="2020-05" db="UniProtKB">
        <authorList>
            <consortium name="EnsemblMetazoa"/>
        </authorList>
    </citation>
    <scope>IDENTIFICATION</scope>
    <source>
        <strain evidence="11">SANGQUA</strain>
    </source>
</reference>
<dbReference type="STRING" id="34691.A0A182XUM0"/>
<keyword evidence="2" id="KW-1003">Cell membrane</keyword>
<dbReference type="PANTHER" id="PTHR21137:SF35">
    <property type="entry name" value="ODORANT RECEPTOR 19A-RELATED"/>
    <property type="match status" value="1"/>
</dbReference>
<protein>
    <submittedName>
        <fullName evidence="11">Uncharacterized protein</fullName>
    </submittedName>
</protein>
<keyword evidence="6 10" id="KW-1133">Transmembrane helix</keyword>
<dbReference type="EnsemblMetazoa" id="AQUA016011-RA">
    <property type="protein sequence ID" value="AQUA016011-PA"/>
    <property type="gene ID" value="AQUA016011"/>
</dbReference>
<keyword evidence="5" id="KW-0552">Olfaction</keyword>
<dbReference type="AlphaFoldDB" id="A0A182XUM0"/>
<keyword evidence="9" id="KW-0807">Transducer</keyword>
<evidence type="ECO:0000256" key="10">
    <source>
        <dbReference type="SAM" id="Phobius"/>
    </source>
</evidence>
<keyword evidence="12" id="KW-1185">Reference proteome</keyword>
<feature type="transmembrane region" description="Helical" evidence="10">
    <location>
        <begin position="34"/>
        <end position="54"/>
    </location>
</feature>
<dbReference type="VEuPathDB" id="VectorBase:AQUA016011"/>
<name>A0A182XUM0_ANOQN</name>
<feature type="transmembrane region" description="Helical" evidence="10">
    <location>
        <begin position="264"/>
        <end position="284"/>
    </location>
</feature>
<dbReference type="Pfam" id="PF02949">
    <property type="entry name" value="7tm_6"/>
    <property type="match status" value="1"/>
</dbReference>
<sequence length="387" mass="44396">MVVFEPLDDPLKVLPLPLKLLALLGVNKNPSERFRLYAIYAYLCIALFIPKLCLGYETIPQCFRSIAEGMFSFNTTITFIMLPLKMDNLEGLLQNLKRFTEIVIINEDYKQILVRLNTSIHKFTKFYFIFTNGIVFAMTSSTIAGMFYTYYTKDSEDSAAFPLVMENRLYLIDSHYNLGHCFVHQALMFFALYILLVMFTAKAGTLFGLIRFCSTVLGIIVLKIERLCQIGPVDHYTAELSEIIELHQLAIKCSRQLQNILMEILLAQFTGCVFIWCFMLYYVMISGITAEGIAVGAMLIALSTETFIFCLLGNELTLKGLEISTAMYSTNWYDQPVKLQKMVVPIIQQSQQRIGITAAKFYYIDYNRYGQSLKTAYSFYLLLKDIF</sequence>
<dbReference type="InterPro" id="IPR004117">
    <property type="entry name" value="7tm6_olfct_rcpt"/>
</dbReference>
<evidence type="ECO:0000256" key="5">
    <source>
        <dbReference type="ARBA" id="ARBA00022725"/>
    </source>
</evidence>
<dbReference type="PANTHER" id="PTHR21137">
    <property type="entry name" value="ODORANT RECEPTOR"/>
    <property type="match status" value="1"/>
</dbReference>
<dbReference type="Proteomes" id="UP000076407">
    <property type="component" value="Unassembled WGS sequence"/>
</dbReference>
<evidence type="ECO:0000256" key="7">
    <source>
        <dbReference type="ARBA" id="ARBA00023136"/>
    </source>
</evidence>
<feature type="transmembrane region" description="Helical" evidence="10">
    <location>
        <begin position="290"/>
        <end position="312"/>
    </location>
</feature>
<organism evidence="11 12">
    <name type="scientific">Anopheles quadriannulatus</name>
    <name type="common">Mosquito</name>
    <dbReference type="NCBI Taxonomy" id="34691"/>
    <lineage>
        <taxon>Eukaryota</taxon>
        <taxon>Metazoa</taxon>
        <taxon>Ecdysozoa</taxon>
        <taxon>Arthropoda</taxon>
        <taxon>Hexapoda</taxon>
        <taxon>Insecta</taxon>
        <taxon>Pterygota</taxon>
        <taxon>Neoptera</taxon>
        <taxon>Endopterygota</taxon>
        <taxon>Diptera</taxon>
        <taxon>Nematocera</taxon>
        <taxon>Culicoidea</taxon>
        <taxon>Culicidae</taxon>
        <taxon>Anophelinae</taxon>
        <taxon>Anopheles</taxon>
    </lineage>
</organism>
<dbReference type="GO" id="GO:0004984">
    <property type="term" value="F:olfactory receptor activity"/>
    <property type="evidence" value="ECO:0007669"/>
    <property type="project" value="InterPro"/>
</dbReference>
<evidence type="ECO:0000256" key="6">
    <source>
        <dbReference type="ARBA" id="ARBA00022989"/>
    </source>
</evidence>
<dbReference type="GO" id="GO:0005886">
    <property type="term" value="C:plasma membrane"/>
    <property type="evidence" value="ECO:0007669"/>
    <property type="project" value="UniProtKB-SubCell"/>
</dbReference>
<evidence type="ECO:0000256" key="1">
    <source>
        <dbReference type="ARBA" id="ARBA00004651"/>
    </source>
</evidence>
<evidence type="ECO:0000256" key="8">
    <source>
        <dbReference type="ARBA" id="ARBA00023170"/>
    </source>
</evidence>
<comment type="subcellular location">
    <subcellularLocation>
        <location evidence="1">Cell membrane</location>
        <topology evidence="1">Multi-pass membrane protein</topology>
    </subcellularLocation>
</comment>
<feature type="transmembrane region" description="Helical" evidence="10">
    <location>
        <begin position="126"/>
        <end position="151"/>
    </location>
</feature>
<keyword evidence="3" id="KW-0716">Sensory transduction</keyword>
<keyword evidence="4 10" id="KW-0812">Transmembrane</keyword>
<accession>A0A182XUM0</accession>
<evidence type="ECO:0000256" key="9">
    <source>
        <dbReference type="ARBA" id="ARBA00023224"/>
    </source>
</evidence>
<keyword evidence="7 10" id="KW-0472">Membrane</keyword>
<evidence type="ECO:0000313" key="11">
    <source>
        <dbReference type="EnsemblMetazoa" id="AQUA016011-PA"/>
    </source>
</evidence>
<evidence type="ECO:0000256" key="2">
    <source>
        <dbReference type="ARBA" id="ARBA00022475"/>
    </source>
</evidence>
<evidence type="ECO:0000256" key="3">
    <source>
        <dbReference type="ARBA" id="ARBA00022606"/>
    </source>
</evidence>
<dbReference type="GO" id="GO:0005549">
    <property type="term" value="F:odorant binding"/>
    <property type="evidence" value="ECO:0007669"/>
    <property type="project" value="InterPro"/>
</dbReference>
<keyword evidence="8" id="KW-0675">Receptor</keyword>
<proteinExistence type="predicted"/>
<dbReference type="GO" id="GO:0007165">
    <property type="term" value="P:signal transduction"/>
    <property type="evidence" value="ECO:0007669"/>
    <property type="project" value="UniProtKB-KW"/>
</dbReference>
<evidence type="ECO:0000256" key="4">
    <source>
        <dbReference type="ARBA" id="ARBA00022692"/>
    </source>
</evidence>